<dbReference type="InterPro" id="IPR013762">
    <property type="entry name" value="Integrase-like_cat_sf"/>
</dbReference>
<dbReference type="GO" id="GO:0015074">
    <property type="term" value="P:DNA integration"/>
    <property type="evidence" value="ECO:0007669"/>
    <property type="project" value="InterPro"/>
</dbReference>
<sequence length="354" mass="39588">MPRGYKNPRVVPDNVERVISAYTPVPGTLAWGVVWEDPFAEFVRECARDLGLPATASDDVIRGNLRLIASFVAWVIHEYDCPLRRDEIFDYILAEAYAMSVIYVRDGHGKGTSNKVRGIRRSMLTKIGWKMNKHFGEPHKHTLPQEGALEPYKQWQLNKVDAWAGSQPNERRRRNARVAIALALGAGLRTSEIAGLTADDCEVTDSGMVLIHAPGYRGGEPRITVVDHRFEDTITDRLAELADLRAAGEPGQYLYCPHLLGRTTDMVNDYMKKKITSSGADCYLQPDLRRLRNTWITGHIKAGVEEGAICQAAGLKSLNQFRDLVDEAAKARAEQSYARLRGGEHRPVLRLVQG</sequence>
<dbReference type="InterPro" id="IPR011010">
    <property type="entry name" value="DNA_brk_join_enz"/>
</dbReference>
<comment type="caution">
    <text evidence="2">The sequence shown here is derived from an EMBL/GenBank/DDBJ whole genome shotgun (WGS) entry which is preliminary data.</text>
</comment>
<name>A0A854NMK4_CORDP</name>
<keyword evidence="1" id="KW-0233">DNA recombination</keyword>
<dbReference type="GO" id="GO:0006310">
    <property type="term" value="P:DNA recombination"/>
    <property type="evidence" value="ECO:0007669"/>
    <property type="project" value="UniProtKB-KW"/>
</dbReference>
<protein>
    <submittedName>
        <fullName evidence="2">Integrase</fullName>
    </submittedName>
</protein>
<dbReference type="Gene3D" id="1.10.443.10">
    <property type="entry name" value="Intergrase catalytic core"/>
    <property type="match status" value="1"/>
</dbReference>
<dbReference type="SMR" id="A0A854NMK4"/>
<dbReference type="SUPFAM" id="SSF56349">
    <property type="entry name" value="DNA breaking-rejoining enzymes"/>
    <property type="match status" value="1"/>
</dbReference>
<reference evidence="3" key="1">
    <citation type="submission" date="2016-02" db="EMBL/GenBank/DDBJ databases">
        <title>Genomic analyses of a collection of pathogenic Corynebacterium diphtheriae.</title>
        <authorList>
            <person name="Sangal V."/>
            <person name="Titov L."/>
        </authorList>
    </citation>
    <scope>NUCLEOTIDE SEQUENCE [LARGE SCALE GENOMIC DNA]</scope>
    <source>
        <strain evidence="3">1438</strain>
    </source>
</reference>
<evidence type="ECO:0000256" key="1">
    <source>
        <dbReference type="ARBA" id="ARBA00023172"/>
    </source>
</evidence>
<evidence type="ECO:0000313" key="2">
    <source>
        <dbReference type="EMBL" id="OWM35623.1"/>
    </source>
</evidence>
<gene>
    <name evidence="2" type="ORF">AY602_00980</name>
</gene>
<evidence type="ECO:0000313" key="3">
    <source>
        <dbReference type="Proteomes" id="UP000197692"/>
    </source>
</evidence>
<accession>A0A854NMK4</accession>
<dbReference type="AlphaFoldDB" id="A0A854NMK4"/>
<dbReference type="Proteomes" id="UP000197692">
    <property type="component" value="Unassembled WGS sequence"/>
</dbReference>
<dbReference type="GO" id="GO:0003677">
    <property type="term" value="F:DNA binding"/>
    <property type="evidence" value="ECO:0007669"/>
    <property type="project" value="InterPro"/>
</dbReference>
<proteinExistence type="predicted"/>
<organism evidence="2 3">
    <name type="scientific">Corynebacterium diphtheriae bv. mitis</name>
    <dbReference type="NCBI Taxonomy" id="1806053"/>
    <lineage>
        <taxon>Bacteria</taxon>
        <taxon>Bacillati</taxon>
        <taxon>Actinomycetota</taxon>
        <taxon>Actinomycetes</taxon>
        <taxon>Mycobacteriales</taxon>
        <taxon>Corynebacteriaceae</taxon>
        <taxon>Corynebacterium</taxon>
    </lineage>
</organism>
<dbReference type="EMBL" id="LSZF01000012">
    <property type="protein sequence ID" value="OWM35623.1"/>
    <property type="molecule type" value="Genomic_DNA"/>
</dbReference>